<dbReference type="HOGENOM" id="CLU_030130_2_0_1"/>
<keyword evidence="1" id="KW-0378">Hydrolase</keyword>
<dbReference type="InterPro" id="IPR036526">
    <property type="entry name" value="C-N_Hydrolase_sf"/>
</dbReference>
<dbReference type="STRING" id="999810.G2YCP0"/>
<evidence type="ECO:0000256" key="1">
    <source>
        <dbReference type="ARBA" id="ARBA00022801"/>
    </source>
</evidence>
<dbReference type="GO" id="GO:0016811">
    <property type="term" value="F:hydrolase activity, acting on carbon-nitrogen (but not peptide) bonds, in linear amides"/>
    <property type="evidence" value="ECO:0007669"/>
    <property type="project" value="TreeGrafter"/>
</dbReference>
<dbReference type="AlphaFoldDB" id="G2YCP0"/>
<evidence type="ECO:0000313" key="3">
    <source>
        <dbReference type="EMBL" id="CCD34869.1"/>
    </source>
</evidence>
<reference evidence="4" key="1">
    <citation type="journal article" date="2011" name="PLoS Genet.">
        <title>Genomic analysis of the necrotrophic fungal pathogens Sclerotinia sclerotiorum and Botrytis cinerea.</title>
        <authorList>
            <person name="Amselem J."/>
            <person name="Cuomo C.A."/>
            <person name="van Kan J.A."/>
            <person name="Viaud M."/>
            <person name="Benito E.P."/>
            <person name="Couloux A."/>
            <person name="Coutinho P.M."/>
            <person name="de Vries R.P."/>
            <person name="Dyer P.S."/>
            <person name="Fillinger S."/>
            <person name="Fournier E."/>
            <person name="Gout L."/>
            <person name="Hahn M."/>
            <person name="Kohn L."/>
            <person name="Lapalu N."/>
            <person name="Plummer K.M."/>
            <person name="Pradier J.M."/>
            <person name="Quevillon E."/>
            <person name="Sharon A."/>
            <person name="Simon A."/>
            <person name="ten Have A."/>
            <person name="Tudzynski B."/>
            <person name="Tudzynski P."/>
            <person name="Wincker P."/>
            <person name="Andrew M."/>
            <person name="Anthouard V."/>
            <person name="Beever R.E."/>
            <person name="Beffa R."/>
            <person name="Benoit I."/>
            <person name="Bouzid O."/>
            <person name="Brault B."/>
            <person name="Chen Z."/>
            <person name="Choquer M."/>
            <person name="Collemare J."/>
            <person name="Cotton P."/>
            <person name="Danchin E.G."/>
            <person name="Da Silva C."/>
            <person name="Gautier A."/>
            <person name="Giraud C."/>
            <person name="Giraud T."/>
            <person name="Gonzalez C."/>
            <person name="Grossetete S."/>
            <person name="Guldener U."/>
            <person name="Henrissat B."/>
            <person name="Howlett B.J."/>
            <person name="Kodira C."/>
            <person name="Kretschmer M."/>
            <person name="Lappartient A."/>
            <person name="Leroch M."/>
            <person name="Levis C."/>
            <person name="Mauceli E."/>
            <person name="Neuveglise C."/>
            <person name="Oeser B."/>
            <person name="Pearson M."/>
            <person name="Poulain J."/>
            <person name="Poussereau N."/>
            <person name="Quesneville H."/>
            <person name="Rascle C."/>
            <person name="Schumacher J."/>
            <person name="Segurens B."/>
            <person name="Sexton A."/>
            <person name="Silva E."/>
            <person name="Sirven C."/>
            <person name="Soanes D.M."/>
            <person name="Talbot N.J."/>
            <person name="Templeton M."/>
            <person name="Yandava C."/>
            <person name="Yarden O."/>
            <person name="Zeng Q."/>
            <person name="Rollins J.A."/>
            <person name="Lebrun M.H."/>
            <person name="Dickman M."/>
        </authorList>
    </citation>
    <scope>NUCLEOTIDE SEQUENCE [LARGE SCALE GENOMIC DNA]</scope>
    <source>
        <strain evidence="4">T4</strain>
    </source>
</reference>
<dbReference type="eggNOG" id="KOG0806">
    <property type="taxonomic scope" value="Eukaryota"/>
</dbReference>
<dbReference type="PROSITE" id="PS50263">
    <property type="entry name" value="CN_HYDROLASE"/>
    <property type="match status" value="1"/>
</dbReference>
<gene>
    <name evidence="3" type="ORF">BofuT4_P097700.1</name>
</gene>
<protein>
    <recommendedName>
        <fullName evidence="2">CN hydrolase domain-containing protein</fullName>
    </recommendedName>
</protein>
<dbReference type="InParanoid" id="G2YCP0"/>
<proteinExistence type="predicted"/>
<dbReference type="OrthoDB" id="412018at2759"/>
<dbReference type="EMBL" id="FQ790319">
    <property type="protein sequence ID" value="CCD34869.1"/>
    <property type="molecule type" value="Genomic_DNA"/>
</dbReference>
<dbReference type="PANTHER" id="PTHR43674:SF16">
    <property type="entry name" value="CARBON-NITROGEN FAMILY, PUTATIVE (AFU_ORTHOLOGUE AFUA_5G02350)-RELATED"/>
    <property type="match status" value="1"/>
</dbReference>
<dbReference type="Pfam" id="PF00795">
    <property type="entry name" value="CN_hydrolase"/>
    <property type="match status" value="1"/>
</dbReference>
<dbReference type="InterPro" id="IPR003010">
    <property type="entry name" value="C-N_Hydrolase"/>
</dbReference>
<organism evidence="3 4">
    <name type="scientific">Botryotinia fuckeliana (strain T4)</name>
    <name type="common">Noble rot fungus</name>
    <name type="synonym">Botrytis cinerea</name>
    <dbReference type="NCBI Taxonomy" id="999810"/>
    <lineage>
        <taxon>Eukaryota</taxon>
        <taxon>Fungi</taxon>
        <taxon>Dikarya</taxon>
        <taxon>Ascomycota</taxon>
        <taxon>Pezizomycotina</taxon>
        <taxon>Leotiomycetes</taxon>
        <taxon>Helotiales</taxon>
        <taxon>Sclerotiniaceae</taxon>
        <taxon>Botrytis</taxon>
    </lineage>
</organism>
<name>G2YCP0_BOTF4</name>
<feature type="domain" description="CN hydrolase" evidence="2">
    <location>
        <begin position="86"/>
        <end position="344"/>
    </location>
</feature>
<dbReference type="Gene3D" id="3.60.110.10">
    <property type="entry name" value="Carbon-nitrogen hydrolase"/>
    <property type="match status" value="1"/>
</dbReference>
<sequence length="382" mass="42354">MTCSTEVIISIGQSDPGQLRRYHNAHSHVRFGPSAPRPHVHTSVPIAFNFQDSRQPADLREFWLIANVKQTPSSFKTASTKMASVYKVALVQLCPKPLAIDYNYQKAVEFIRKAASKGCDLAVLPEYHLTSWVPDEPEFLQLCHHDITSKYLSGYQSLASELKISIVPGTICTLHPETSHLHNTAHFISPEGKIVSSYNKKNLWHPERPHLTSSTNDAHTTFDTPLGKVGMLICWDAAFPEAFRELVSQGAKIIIIPTFWTLSDCTPAGLARNSLSEELFVQSTLVSRAFENTCGIIFCNAGAPVGKGKEDSGFLGISQVTVPFQGALGKMGREEGMNVVELDMQILEDAEEAYKVRMDIGGDDWHYAHTLKRGNNNEESKL</sequence>
<evidence type="ECO:0000313" key="4">
    <source>
        <dbReference type="Proteomes" id="UP000008177"/>
    </source>
</evidence>
<evidence type="ECO:0000259" key="2">
    <source>
        <dbReference type="PROSITE" id="PS50263"/>
    </source>
</evidence>
<dbReference type="CDD" id="cd07197">
    <property type="entry name" value="nitrilase"/>
    <property type="match status" value="1"/>
</dbReference>
<dbReference type="Proteomes" id="UP000008177">
    <property type="component" value="Unplaced contigs"/>
</dbReference>
<accession>G2YCP0</accession>
<dbReference type="InterPro" id="IPR050345">
    <property type="entry name" value="Aliph_Amidase/BUP"/>
</dbReference>
<dbReference type="SUPFAM" id="SSF56317">
    <property type="entry name" value="Carbon-nitrogen hydrolase"/>
    <property type="match status" value="1"/>
</dbReference>
<dbReference type="PANTHER" id="PTHR43674">
    <property type="entry name" value="NITRILASE C965.09-RELATED"/>
    <property type="match status" value="1"/>
</dbReference>